<dbReference type="EMBL" id="RXMA01000036">
    <property type="protein sequence ID" value="RTR15009.1"/>
    <property type="molecule type" value="Genomic_DNA"/>
</dbReference>
<dbReference type="Proteomes" id="UP000277007">
    <property type="component" value="Unassembled WGS sequence"/>
</dbReference>
<dbReference type="SFLD" id="SFLDG01084">
    <property type="entry name" value="Uncharacterised_Radical_SAM_Su"/>
    <property type="match status" value="1"/>
</dbReference>
<comment type="caution">
    <text evidence="5">The sequence shown here is derived from an EMBL/GenBank/DDBJ whole genome shotgun (WGS) entry which is preliminary data.</text>
</comment>
<keyword evidence="2" id="KW-0408">Iron</keyword>
<dbReference type="RefSeq" id="WP_126619989.1">
    <property type="nucleotide sequence ID" value="NZ_JBHUCY010000040.1"/>
</dbReference>
<evidence type="ECO:0000259" key="4">
    <source>
        <dbReference type="SMART" id="SM00729"/>
    </source>
</evidence>
<evidence type="ECO:0000256" key="1">
    <source>
        <dbReference type="ARBA" id="ARBA00022723"/>
    </source>
</evidence>
<dbReference type="Pfam" id="PF04055">
    <property type="entry name" value="Radical_SAM"/>
    <property type="match status" value="1"/>
</dbReference>
<dbReference type="PANTHER" id="PTHR43432">
    <property type="entry name" value="SLR0285 PROTEIN"/>
    <property type="match status" value="1"/>
</dbReference>
<dbReference type="PANTHER" id="PTHR43432:SF3">
    <property type="entry name" value="SLR0285 PROTEIN"/>
    <property type="match status" value="1"/>
</dbReference>
<evidence type="ECO:0000256" key="2">
    <source>
        <dbReference type="ARBA" id="ARBA00023004"/>
    </source>
</evidence>
<dbReference type="CDD" id="cd01335">
    <property type="entry name" value="Radical_SAM"/>
    <property type="match status" value="1"/>
</dbReference>
<dbReference type="InterPro" id="IPR058240">
    <property type="entry name" value="rSAM_sf"/>
</dbReference>
<dbReference type="GO" id="GO:0051536">
    <property type="term" value="F:iron-sulfur cluster binding"/>
    <property type="evidence" value="ECO:0007669"/>
    <property type="project" value="UniProtKB-KW"/>
</dbReference>
<dbReference type="InterPro" id="IPR007197">
    <property type="entry name" value="rSAM"/>
</dbReference>
<dbReference type="Gene3D" id="3.80.30.30">
    <property type="match status" value="1"/>
</dbReference>
<dbReference type="GO" id="GO:0003824">
    <property type="term" value="F:catalytic activity"/>
    <property type="evidence" value="ECO:0007669"/>
    <property type="project" value="InterPro"/>
</dbReference>
<dbReference type="AlphaFoldDB" id="A0A3S0JEH0"/>
<reference evidence="5 6" key="1">
    <citation type="submission" date="2018-12" db="EMBL/GenBank/DDBJ databases">
        <authorList>
            <person name="Yang Y."/>
        </authorList>
    </citation>
    <scope>NUCLEOTIDE SEQUENCE [LARGE SCALE GENOMIC DNA]</scope>
    <source>
        <strain evidence="5 6">L-25-5w-1</strain>
    </source>
</reference>
<gene>
    <name evidence="5" type="ORF">EJ903_23315</name>
</gene>
<keyword evidence="6" id="KW-1185">Reference proteome</keyword>
<evidence type="ECO:0000256" key="3">
    <source>
        <dbReference type="ARBA" id="ARBA00023014"/>
    </source>
</evidence>
<accession>A0A3S0JEH0</accession>
<dbReference type="GO" id="GO:0046872">
    <property type="term" value="F:metal ion binding"/>
    <property type="evidence" value="ECO:0007669"/>
    <property type="project" value="UniProtKB-KW"/>
</dbReference>
<keyword evidence="3" id="KW-0411">Iron-sulfur</keyword>
<dbReference type="InterPro" id="IPR006638">
    <property type="entry name" value="Elp3/MiaA/NifB-like_rSAM"/>
</dbReference>
<protein>
    <submittedName>
        <fullName evidence="5">PA0069 family radical SAM protein</fullName>
    </submittedName>
</protein>
<proteinExistence type="predicted"/>
<dbReference type="SMART" id="SM00729">
    <property type="entry name" value="Elp3"/>
    <property type="match status" value="1"/>
</dbReference>
<sequence>MDELQRQKTKGRGAISNATARYERETRVLTDDGWGENEALTDRVTTRVAPASARTIISRNQSPDVPFDQSINPYQGCEHACIYCFARPTHAYLGLSPGLDFETRLFAKRNAADLLAAELRAKSYVCQPLALGANTDPYQPIERTERITRRILEVCRDFRQPVSLITKSALVVRDLDILGPMAEDGLASVGMSVTTLDPALARIMEPRASSPPRRIAAIRALSDAGVPVAVLASPMIPTLNDHELEAILTAAREAGAGAANYILLRLPLEIKDLFEEWLRAHVPNRADRVMALVRDTRAGALYQAEFGTRMKGSGVYADLLRNRFLLARKKLGLEARHFRLDCTQFKPPPAPGDQLSLL</sequence>
<feature type="domain" description="Elp3/MiaA/NifB-like radical SAM core" evidence="4">
    <location>
        <begin position="67"/>
        <end position="295"/>
    </location>
</feature>
<dbReference type="InterPro" id="IPR040086">
    <property type="entry name" value="MJ0683-like"/>
</dbReference>
<evidence type="ECO:0000313" key="5">
    <source>
        <dbReference type="EMBL" id="RTR15009.1"/>
    </source>
</evidence>
<dbReference type="SUPFAM" id="SSF102114">
    <property type="entry name" value="Radical SAM enzymes"/>
    <property type="match status" value="1"/>
</dbReference>
<organism evidence="5 6">
    <name type="scientific">Azospirillum griseum</name>
    <dbReference type="NCBI Taxonomy" id="2496639"/>
    <lineage>
        <taxon>Bacteria</taxon>
        <taxon>Pseudomonadati</taxon>
        <taxon>Pseudomonadota</taxon>
        <taxon>Alphaproteobacteria</taxon>
        <taxon>Rhodospirillales</taxon>
        <taxon>Azospirillaceae</taxon>
        <taxon>Azospirillum</taxon>
    </lineage>
</organism>
<dbReference type="OrthoDB" id="9785699at2"/>
<name>A0A3S0JEH0_9PROT</name>
<keyword evidence="1" id="KW-0479">Metal-binding</keyword>
<evidence type="ECO:0000313" key="6">
    <source>
        <dbReference type="Proteomes" id="UP000277007"/>
    </source>
</evidence>
<dbReference type="SFLD" id="SFLDS00029">
    <property type="entry name" value="Radical_SAM"/>
    <property type="match status" value="1"/>
</dbReference>
<dbReference type="NCBIfam" id="NF033668">
    <property type="entry name" value="rSAM_PA0069"/>
    <property type="match status" value="1"/>
</dbReference>